<dbReference type="PROSITE" id="PS50011">
    <property type="entry name" value="PROTEIN_KINASE_DOM"/>
    <property type="match status" value="1"/>
</dbReference>
<evidence type="ECO:0000256" key="9">
    <source>
        <dbReference type="ARBA" id="ARBA00022741"/>
    </source>
</evidence>
<evidence type="ECO:0000256" key="12">
    <source>
        <dbReference type="ARBA" id="ARBA00022989"/>
    </source>
</evidence>
<feature type="binding site" evidence="19">
    <location>
        <position position="471"/>
    </location>
    <ligand>
        <name>ATP</name>
        <dbReference type="ChEBI" id="CHEBI:30616"/>
    </ligand>
</feature>
<feature type="chain" id="PRO_5013916853" evidence="21">
    <location>
        <begin position="25"/>
        <end position="788"/>
    </location>
</feature>
<dbReference type="Pfam" id="PF13947">
    <property type="entry name" value="GUB_WAK_bind"/>
    <property type="match status" value="1"/>
</dbReference>
<feature type="domain" description="Protein kinase" evidence="22">
    <location>
        <begin position="442"/>
        <end position="724"/>
    </location>
</feature>
<evidence type="ECO:0000256" key="19">
    <source>
        <dbReference type="PROSITE-ProRule" id="PRU10141"/>
    </source>
</evidence>
<evidence type="ECO:0000256" key="14">
    <source>
        <dbReference type="ARBA" id="ARBA00023157"/>
    </source>
</evidence>
<dbReference type="GO" id="GO:0030247">
    <property type="term" value="F:polysaccharide binding"/>
    <property type="evidence" value="ECO:0007669"/>
    <property type="project" value="InterPro"/>
</dbReference>
<dbReference type="PROSITE" id="PS00108">
    <property type="entry name" value="PROTEIN_KINASE_ST"/>
    <property type="match status" value="1"/>
</dbReference>
<dbReference type="SMART" id="SM00220">
    <property type="entry name" value="S_TKc"/>
    <property type="match status" value="1"/>
</dbReference>
<keyword evidence="11 19" id="KW-0067">ATP-binding</keyword>
<dbReference type="GO" id="GO:0106310">
    <property type="term" value="F:protein serine kinase activity"/>
    <property type="evidence" value="ECO:0007669"/>
    <property type="project" value="RHEA"/>
</dbReference>
<evidence type="ECO:0000256" key="16">
    <source>
        <dbReference type="ARBA" id="ARBA00047558"/>
    </source>
</evidence>
<evidence type="ECO:0000256" key="1">
    <source>
        <dbReference type="ARBA" id="ARBA00004479"/>
    </source>
</evidence>
<dbReference type="Proteomes" id="UP000231279">
    <property type="component" value="Unassembled WGS sequence"/>
</dbReference>
<dbReference type="FunFam" id="2.10.25.10:FF:000038">
    <property type="entry name" value="Fibrillin 2"/>
    <property type="match status" value="1"/>
</dbReference>
<evidence type="ECO:0000256" key="6">
    <source>
        <dbReference type="ARBA" id="ARBA00022692"/>
    </source>
</evidence>
<dbReference type="InterPro" id="IPR025287">
    <property type="entry name" value="WAK_GUB"/>
</dbReference>
<dbReference type="InterPro" id="IPR000719">
    <property type="entry name" value="Prot_kinase_dom"/>
</dbReference>
<dbReference type="InterPro" id="IPR011009">
    <property type="entry name" value="Kinase-like_dom_sf"/>
</dbReference>
<evidence type="ECO:0000256" key="2">
    <source>
        <dbReference type="ARBA" id="ARBA00022527"/>
    </source>
</evidence>
<evidence type="ECO:0000313" key="23">
    <source>
        <dbReference type="EMBL" id="PIN19865.1"/>
    </source>
</evidence>
<dbReference type="PANTHER" id="PTHR27005">
    <property type="entry name" value="WALL-ASSOCIATED RECEPTOR KINASE-LIKE 21"/>
    <property type="match status" value="1"/>
</dbReference>
<evidence type="ECO:0000256" key="20">
    <source>
        <dbReference type="SAM" id="Phobius"/>
    </source>
</evidence>
<dbReference type="GO" id="GO:0005509">
    <property type="term" value="F:calcium ion binding"/>
    <property type="evidence" value="ECO:0007669"/>
    <property type="project" value="InterPro"/>
</dbReference>
<dbReference type="InterPro" id="IPR045274">
    <property type="entry name" value="WAK-like"/>
</dbReference>
<comment type="caution">
    <text evidence="23">The sequence shown here is derived from an EMBL/GenBank/DDBJ whole genome shotgun (WGS) entry which is preliminary data.</text>
</comment>
<evidence type="ECO:0000256" key="10">
    <source>
        <dbReference type="ARBA" id="ARBA00022777"/>
    </source>
</evidence>
<dbReference type="Pfam" id="PF00069">
    <property type="entry name" value="Pkinase"/>
    <property type="match status" value="1"/>
</dbReference>
<keyword evidence="4" id="KW-0597">Phosphoprotein</keyword>
<dbReference type="EMBL" id="NKXS01001211">
    <property type="protein sequence ID" value="PIN19865.1"/>
    <property type="molecule type" value="Genomic_DNA"/>
</dbReference>
<sequence>MLLENTVLLQLACLLFTTVTLTFASTNSANTTAATNSTADTFNILKAPVITKPGCPSQCGDLTVPYPFGIGRGSGCGIGEWFELNCSHAFDPPRAYIGTIQVFEISDNQMRISNVIARRCYDRTGGDVLRNKASSNMSGTPFSYSELNKFFVIGCDDLAMVFVDGRRNFTSGCITLCSSAEDVIGGYCSGIGCCQTSLPKGFQSYTTVLGSLNNHTNVSSFDPCSYAFVGEEARLDFRGASDMSDPNFLKRVQSTVRIIVDWAVGNLTCAGAQNSEDYACKANSECVDSDTGLEGYRCKCKDGYEGNPYLDPGCTDINECDDPNLHNCVKICINTPGNFTCSCPHGEYGDGTIGGKGCIAYNSQFPILKVALGVGFGFLSLVIAVTWLYFSLKKRKLIKLREKFFQQNGGILLKQQISSNEASMDSTKIFTAEELEKATNNYADDRILGRGGYGTVYKGILPDNRIVAVKKSRVMDQSQIEQFINEVVILTQVNHRNVVKLLGCCLESEVPLLVYEYVSNGTLFQHIHSTGALTWLSWENRLRIASEAAGALSYLHSAASIPIIHRDVKSANILLDEHYTAKISDFGASRLISLDQTEVTTLVQGTLGYLDPEYFQTSQLTEKSDVYSFGVVLAELLTGKKPIDMERSQEQRNLTTYFIMSMKENRLFQILEPRVVREGSLEQLQAVAELIKRCLHLNSEERPTMKEVAMELEGLRKFNKHPWAQQPSHEESVGLMNQNESGDLYTAPITSADLYTVPINGNAGEYSGQYSLNSDPSHMFFPHVNSPR</sequence>
<dbReference type="InterPro" id="IPR000742">
    <property type="entry name" value="EGF"/>
</dbReference>
<dbReference type="AlphaFoldDB" id="A0A2G9HQR1"/>
<evidence type="ECO:0000259" key="22">
    <source>
        <dbReference type="PROSITE" id="PS50011"/>
    </source>
</evidence>
<keyword evidence="7 21" id="KW-0732">Signal</keyword>
<dbReference type="PROSITE" id="PS01187">
    <property type="entry name" value="EGF_CA"/>
    <property type="match status" value="1"/>
</dbReference>
<dbReference type="OrthoDB" id="4062651at2759"/>
<keyword evidence="15" id="KW-0325">Glycoprotein</keyword>
<evidence type="ECO:0000256" key="3">
    <source>
        <dbReference type="ARBA" id="ARBA00022536"/>
    </source>
</evidence>
<evidence type="ECO:0000313" key="24">
    <source>
        <dbReference type="Proteomes" id="UP000231279"/>
    </source>
</evidence>
<keyword evidence="13 20" id="KW-0472">Membrane</keyword>
<comment type="catalytic activity">
    <reaction evidence="16">
        <text>L-seryl-[protein] + ATP = O-phospho-L-seryl-[protein] + ADP + H(+)</text>
        <dbReference type="Rhea" id="RHEA:17989"/>
        <dbReference type="Rhea" id="RHEA-COMP:9863"/>
        <dbReference type="Rhea" id="RHEA-COMP:11604"/>
        <dbReference type="ChEBI" id="CHEBI:15378"/>
        <dbReference type="ChEBI" id="CHEBI:29999"/>
        <dbReference type="ChEBI" id="CHEBI:30616"/>
        <dbReference type="ChEBI" id="CHEBI:83421"/>
        <dbReference type="ChEBI" id="CHEBI:456216"/>
    </reaction>
</comment>
<dbReference type="InterPro" id="IPR001881">
    <property type="entry name" value="EGF-like_Ca-bd_dom"/>
</dbReference>
<dbReference type="InterPro" id="IPR008271">
    <property type="entry name" value="Ser/Thr_kinase_AS"/>
</dbReference>
<evidence type="ECO:0000256" key="15">
    <source>
        <dbReference type="ARBA" id="ARBA00023180"/>
    </source>
</evidence>
<comment type="subcellular location">
    <subcellularLocation>
        <location evidence="1">Membrane</location>
        <topology evidence="1">Single-pass type I membrane protein</topology>
    </subcellularLocation>
</comment>
<dbReference type="GO" id="GO:0005524">
    <property type="term" value="F:ATP binding"/>
    <property type="evidence" value="ECO:0007669"/>
    <property type="project" value="UniProtKB-UniRule"/>
</dbReference>
<dbReference type="PANTHER" id="PTHR27005:SF283">
    <property type="entry name" value="OS02G0633066 PROTEIN"/>
    <property type="match status" value="1"/>
</dbReference>
<dbReference type="STRING" id="429701.A0A2G9HQR1"/>
<keyword evidence="10 23" id="KW-0418">Kinase</keyword>
<keyword evidence="5 23" id="KW-0808">Transferase</keyword>
<dbReference type="Gene3D" id="1.10.510.10">
    <property type="entry name" value="Transferase(Phosphotransferase) domain 1"/>
    <property type="match status" value="1"/>
</dbReference>
<dbReference type="InterPro" id="IPR018097">
    <property type="entry name" value="EGF_Ca-bd_CS"/>
</dbReference>
<dbReference type="SUPFAM" id="SSF56112">
    <property type="entry name" value="Protein kinase-like (PK-like)"/>
    <property type="match status" value="1"/>
</dbReference>
<dbReference type="CDD" id="cd00054">
    <property type="entry name" value="EGF_CA"/>
    <property type="match status" value="1"/>
</dbReference>
<proteinExistence type="predicted"/>
<keyword evidence="6 20" id="KW-0812">Transmembrane</keyword>
<dbReference type="GO" id="GO:0005886">
    <property type="term" value="C:plasma membrane"/>
    <property type="evidence" value="ECO:0007669"/>
    <property type="project" value="TreeGrafter"/>
</dbReference>
<protein>
    <submittedName>
        <fullName evidence="23">Serine/threonine protein kinase</fullName>
        <ecNumber evidence="23">2.7.11.1</ecNumber>
    </submittedName>
</protein>
<evidence type="ECO:0000256" key="18">
    <source>
        <dbReference type="ARBA" id="ARBA00058961"/>
    </source>
</evidence>
<accession>A0A2G9HQR1</accession>
<organism evidence="23 24">
    <name type="scientific">Handroanthus impetiginosus</name>
    <dbReference type="NCBI Taxonomy" id="429701"/>
    <lineage>
        <taxon>Eukaryota</taxon>
        <taxon>Viridiplantae</taxon>
        <taxon>Streptophyta</taxon>
        <taxon>Embryophyta</taxon>
        <taxon>Tracheophyta</taxon>
        <taxon>Spermatophyta</taxon>
        <taxon>Magnoliopsida</taxon>
        <taxon>eudicotyledons</taxon>
        <taxon>Gunneridae</taxon>
        <taxon>Pentapetalae</taxon>
        <taxon>asterids</taxon>
        <taxon>lamiids</taxon>
        <taxon>Lamiales</taxon>
        <taxon>Bignoniaceae</taxon>
        <taxon>Crescentiina</taxon>
        <taxon>Tabebuia alliance</taxon>
        <taxon>Handroanthus</taxon>
    </lineage>
</organism>
<dbReference type="FunFam" id="1.10.510.10:FF:000084">
    <property type="entry name" value="Wall-associated receptor kinase 2"/>
    <property type="match status" value="1"/>
</dbReference>
<evidence type="ECO:0000256" key="7">
    <source>
        <dbReference type="ARBA" id="ARBA00022729"/>
    </source>
</evidence>
<dbReference type="GO" id="GO:0007166">
    <property type="term" value="P:cell surface receptor signaling pathway"/>
    <property type="evidence" value="ECO:0007669"/>
    <property type="project" value="InterPro"/>
</dbReference>
<dbReference type="CDD" id="cd14066">
    <property type="entry name" value="STKc_IRAK"/>
    <property type="match status" value="1"/>
</dbReference>
<evidence type="ECO:0000256" key="17">
    <source>
        <dbReference type="ARBA" id="ARBA00047951"/>
    </source>
</evidence>
<feature type="transmembrane region" description="Helical" evidence="20">
    <location>
        <begin position="370"/>
        <end position="392"/>
    </location>
</feature>
<dbReference type="FunFam" id="3.30.200.20:FF:000043">
    <property type="entry name" value="Wall-associated receptor kinase 2"/>
    <property type="match status" value="1"/>
</dbReference>
<keyword evidence="3" id="KW-0245">EGF-like domain</keyword>
<dbReference type="Gene3D" id="3.30.200.20">
    <property type="entry name" value="Phosphorylase Kinase, domain 1"/>
    <property type="match status" value="1"/>
</dbReference>
<evidence type="ECO:0000256" key="4">
    <source>
        <dbReference type="ARBA" id="ARBA00022553"/>
    </source>
</evidence>
<evidence type="ECO:0000256" key="13">
    <source>
        <dbReference type="ARBA" id="ARBA00023136"/>
    </source>
</evidence>
<keyword evidence="12 20" id="KW-1133">Transmembrane helix</keyword>
<evidence type="ECO:0000256" key="5">
    <source>
        <dbReference type="ARBA" id="ARBA00022679"/>
    </source>
</evidence>
<keyword evidence="24" id="KW-1185">Reference proteome</keyword>
<evidence type="ECO:0000256" key="8">
    <source>
        <dbReference type="ARBA" id="ARBA00022737"/>
    </source>
</evidence>
<dbReference type="PROSITE" id="PS00107">
    <property type="entry name" value="PROTEIN_KINASE_ATP"/>
    <property type="match status" value="1"/>
</dbReference>
<dbReference type="Pfam" id="PF07645">
    <property type="entry name" value="EGF_CA"/>
    <property type="match status" value="1"/>
</dbReference>
<dbReference type="InterPro" id="IPR000152">
    <property type="entry name" value="EGF-type_Asp/Asn_hydroxyl_site"/>
</dbReference>
<keyword evidence="8" id="KW-0677">Repeat</keyword>
<comment type="function">
    <text evidence="18">Serine/threonine-protein kinase that may function as a signaling receptor of extracellular matrix component. Binding to pectin may have significance in the control of cell expansion, morphogenesis and development.</text>
</comment>
<dbReference type="SMART" id="SM00181">
    <property type="entry name" value="EGF"/>
    <property type="match status" value="2"/>
</dbReference>
<dbReference type="SMART" id="SM00179">
    <property type="entry name" value="EGF_CA"/>
    <property type="match status" value="1"/>
</dbReference>
<keyword evidence="14" id="KW-1015">Disulfide bond</keyword>
<evidence type="ECO:0000256" key="21">
    <source>
        <dbReference type="SAM" id="SignalP"/>
    </source>
</evidence>
<dbReference type="InterPro" id="IPR017441">
    <property type="entry name" value="Protein_kinase_ATP_BS"/>
</dbReference>
<keyword evidence="2 23" id="KW-0723">Serine/threonine-protein kinase</keyword>
<reference evidence="24" key="1">
    <citation type="journal article" date="2018" name="Gigascience">
        <title>Genome assembly of the Pink Ipe (Handroanthus impetiginosus, Bignoniaceae), a highly valued, ecologically keystone Neotropical timber forest tree.</title>
        <authorList>
            <person name="Silva-Junior O.B."/>
            <person name="Grattapaglia D."/>
            <person name="Novaes E."/>
            <person name="Collevatti R.G."/>
        </authorList>
    </citation>
    <scope>NUCLEOTIDE SEQUENCE [LARGE SCALE GENOMIC DNA]</scope>
    <source>
        <strain evidence="24">cv. UFG-1</strain>
    </source>
</reference>
<name>A0A2G9HQR1_9LAMI</name>
<keyword evidence="9 19" id="KW-0547">Nucleotide-binding</keyword>
<dbReference type="Gene3D" id="2.10.25.10">
    <property type="entry name" value="Laminin"/>
    <property type="match status" value="1"/>
</dbReference>
<dbReference type="PROSITE" id="PS00010">
    <property type="entry name" value="ASX_HYDROXYL"/>
    <property type="match status" value="1"/>
</dbReference>
<gene>
    <name evidence="23" type="ORF">CDL12_07445</name>
</gene>
<comment type="catalytic activity">
    <reaction evidence="17">
        <text>L-threonyl-[protein] + ATP = O-phospho-L-threonyl-[protein] + ADP + H(+)</text>
        <dbReference type="Rhea" id="RHEA:46608"/>
        <dbReference type="Rhea" id="RHEA-COMP:11060"/>
        <dbReference type="Rhea" id="RHEA-COMP:11605"/>
        <dbReference type="ChEBI" id="CHEBI:15378"/>
        <dbReference type="ChEBI" id="CHEBI:30013"/>
        <dbReference type="ChEBI" id="CHEBI:30616"/>
        <dbReference type="ChEBI" id="CHEBI:61977"/>
        <dbReference type="ChEBI" id="CHEBI:456216"/>
    </reaction>
</comment>
<feature type="signal peptide" evidence="21">
    <location>
        <begin position="1"/>
        <end position="24"/>
    </location>
</feature>
<evidence type="ECO:0000256" key="11">
    <source>
        <dbReference type="ARBA" id="ARBA00022840"/>
    </source>
</evidence>
<dbReference type="EC" id="2.7.11.1" evidence="23"/>
<dbReference type="GO" id="GO:0004674">
    <property type="term" value="F:protein serine/threonine kinase activity"/>
    <property type="evidence" value="ECO:0007669"/>
    <property type="project" value="UniProtKB-KW"/>
</dbReference>
<dbReference type="SUPFAM" id="SSF57196">
    <property type="entry name" value="EGF/Laminin"/>
    <property type="match status" value="1"/>
</dbReference>
<dbReference type="InterPro" id="IPR049883">
    <property type="entry name" value="NOTCH1_EGF-like"/>
</dbReference>